<feature type="binding site" evidence="5">
    <location>
        <position position="99"/>
    </location>
    <ligand>
        <name>substrate</name>
    </ligand>
</feature>
<dbReference type="NCBIfam" id="TIGR01755">
    <property type="entry name" value="flav_wrbA"/>
    <property type="match status" value="1"/>
</dbReference>
<feature type="binding site" evidence="5">
    <location>
        <position position="12"/>
    </location>
    <ligand>
        <name>NAD(+)</name>
        <dbReference type="ChEBI" id="CHEBI:57540"/>
    </ligand>
</feature>
<feature type="binding site" evidence="5">
    <location>
        <begin position="114"/>
        <end position="119"/>
    </location>
    <ligand>
        <name>FMN</name>
        <dbReference type="ChEBI" id="CHEBI:58210"/>
    </ligand>
</feature>
<evidence type="ECO:0000313" key="7">
    <source>
        <dbReference type="EMBL" id="GGB33810.1"/>
    </source>
</evidence>
<keyword evidence="2 5" id="KW-0285">Flavoprotein</keyword>
<evidence type="ECO:0000256" key="1">
    <source>
        <dbReference type="ARBA" id="ARBA00006961"/>
    </source>
</evidence>
<dbReference type="InterPro" id="IPR010089">
    <property type="entry name" value="Flavoprotein_WrbA-like"/>
</dbReference>
<dbReference type="NCBIfam" id="NF002999">
    <property type="entry name" value="PRK03767.1"/>
    <property type="match status" value="1"/>
</dbReference>
<dbReference type="PANTHER" id="PTHR30546">
    <property type="entry name" value="FLAVODOXIN-RELATED PROTEIN WRBA-RELATED"/>
    <property type="match status" value="1"/>
</dbReference>
<feature type="domain" description="Flavodoxin-like" evidence="6">
    <location>
        <begin position="4"/>
        <end position="190"/>
    </location>
</feature>
<dbReference type="Pfam" id="PF03358">
    <property type="entry name" value="FMN_red"/>
    <property type="match status" value="1"/>
</dbReference>
<dbReference type="SUPFAM" id="SSF52218">
    <property type="entry name" value="Flavoproteins"/>
    <property type="match status" value="1"/>
</dbReference>
<dbReference type="PANTHER" id="PTHR30546:SF23">
    <property type="entry name" value="FLAVOPROTEIN-LIKE PROTEIN YCP4-RELATED"/>
    <property type="match status" value="1"/>
</dbReference>
<dbReference type="Gene3D" id="3.40.50.360">
    <property type="match status" value="1"/>
</dbReference>
<keyword evidence="4 5" id="KW-0560">Oxidoreductase</keyword>
<comment type="caution">
    <text evidence="7">The sequence shown here is derived from an EMBL/GenBank/DDBJ whole genome shotgun (WGS) entry which is preliminary data.</text>
</comment>
<gene>
    <name evidence="7" type="ORF">GCM10011505_14030</name>
</gene>
<feature type="binding site" evidence="5">
    <location>
        <position position="134"/>
    </location>
    <ligand>
        <name>FMN</name>
        <dbReference type="ChEBI" id="CHEBI:58210"/>
    </ligand>
</feature>
<comment type="cofactor">
    <cofactor evidence="5">
        <name>FMN</name>
        <dbReference type="ChEBI" id="CHEBI:58210"/>
    </cofactor>
    <text evidence="5">Binds 1 FMN per monomer.</text>
</comment>
<keyword evidence="8" id="KW-1185">Reference proteome</keyword>
<feature type="binding site" evidence="5">
    <location>
        <begin position="79"/>
        <end position="81"/>
    </location>
    <ligand>
        <name>FMN</name>
        <dbReference type="ChEBI" id="CHEBI:58210"/>
    </ligand>
</feature>
<evidence type="ECO:0000259" key="6">
    <source>
        <dbReference type="PROSITE" id="PS50902"/>
    </source>
</evidence>
<comment type="catalytic activity">
    <reaction evidence="5">
        <text>a quinone + NADH + H(+) = a quinol + NAD(+)</text>
        <dbReference type="Rhea" id="RHEA:46160"/>
        <dbReference type="ChEBI" id="CHEBI:15378"/>
        <dbReference type="ChEBI" id="CHEBI:24646"/>
        <dbReference type="ChEBI" id="CHEBI:57540"/>
        <dbReference type="ChEBI" id="CHEBI:57945"/>
        <dbReference type="ChEBI" id="CHEBI:132124"/>
        <dbReference type="EC" id="1.6.5.2"/>
    </reaction>
</comment>
<organism evidence="7 8">
    <name type="scientific">Tistrella bauzanensis</name>
    <dbReference type="NCBI Taxonomy" id="657419"/>
    <lineage>
        <taxon>Bacteria</taxon>
        <taxon>Pseudomonadati</taxon>
        <taxon>Pseudomonadota</taxon>
        <taxon>Alphaproteobacteria</taxon>
        <taxon>Geminicoccales</taxon>
        <taxon>Geminicoccaceae</taxon>
        <taxon>Tistrella</taxon>
    </lineage>
</organism>
<keyword evidence="5" id="KW-0520">NAD</keyword>
<keyword evidence="5" id="KW-0547">Nucleotide-binding</keyword>
<dbReference type="InterPro" id="IPR008254">
    <property type="entry name" value="Flavodoxin/NO_synth"/>
</dbReference>
<keyword evidence="3 5" id="KW-0288">FMN</keyword>
<feature type="binding site" evidence="5">
    <location>
        <begin position="10"/>
        <end position="15"/>
    </location>
    <ligand>
        <name>FMN</name>
        <dbReference type="ChEBI" id="CHEBI:58210"/>
    </ligand>
</feature>
<proteinExistence type="inferred from homology"/>
<dbReference type="InterPro" id="IPR005025">
    <property type="entry name" value="FMN_Rdtase-like_dom"/>
</dbReference>
<evidence type="ECO:0000256" key="4">
    <source>
        <dbReference type="ARBA" id="ARBA00023002"/>
    </source>
</evidence>
<dbReference type="EC" id="1.6.5.2" evidence="5"/>
<dbReference type="EMBL" id="BMDZ01000011">
    <property type="protein sequence ID" value="GGB33810.1"/>
    <property type="molecule type" value="Genomic_DNA"/>
</dbReference>
<dbReference type="InterPro" id="IPR037513">
    <property type="entry name" value="NQO"/>
</dbReference>
<reference evidence="8" key="1">
    <citation type="journal article" date="2019" name="Int. J. Syst. Evol. Microbiol.">
        <title>The Global Catalogue of Microorganisms (GCM) 10K type strain sequencing project: providing services to taxonomists for standard genome sequencing and annotation.</title>
        <authorList>
            <consortium name="The Broad Institute Genomics Platform"/>
            <consortium name="The Broad Institute Genome Sequencing Center for Infectious Disease"/>
            <person name="Wu L."/>
            <person name="Ma J."/>
        </authorList>
    </citation>
    <scope>NUCLEOTIDE SEQUENCE [LARGE SCALE GENOMIC DNA]</scope>
    <source>
        <strain evidence="8">CGMCC 1.10188</strain>
    </source>
</reference>
<comment type="similarity">
    <text evidence="1 5">Belongs to the WrbA family.</text>
</comment>
<name>A0ABQ1IDF7_9PROT</name>
<dbReference type="Proteomes" id="UP000603352">
    <property type="component" value="Unassembled WGS sequence"/>
</dbReference>
<comment type="catalytic activity">
    <reaction evidence="5">
        <text>a quinone + NADPH + H(+) = a quinol + NADP(+)</text>
        <dbReference type="Rhea" id="RHEA:46164"/>
        <dbReference type="ChEBI" id="CHEBI:15378"/>
        <dbReference type="ChEBI" id="CHEBI:24646"/>
        <dbReference type="ChEBI" id="CHEBI:57783"/>
        <dbReference type="ChEBI" id="CHEBI:58349"/>
        <dbReference type="ChEBI" id="CHEBI:132124"/>
        <dbReference type="EC" id="1.6.5.2"/>
    </reaction>
</comment>
<dbReference type="RefSeq" id="WP_188576159.1">
    <property type="nucleotide sequence ID" value="NZ_BMDZ01000011.1"/>
</dbReference>
<dbReference type="PROSITE" id="PS50902">
    <property type="entry name" value="FLAVODOXIN_LIKE"/>
    <property type="match status" value="1"/>
</dbReference>
<evidence type="ECO:0000256" key="5">
    <source>
        <dbReference type="HAMAP-Rule" id="MF_01017"/>
    </source>
</evidence>
<sequence>MTKVLVLYYSMYGHIETMAGAVAEGAASVDGVEVTVKRVPETMPREVAEKAGAKLDQAAPEATPAELPDYDAIIFGTPTRFGNMAAQMRSFLDQTGGLWAQGKLVGKVGSVFVSTATGGGNESTVLTFWPTLAHHGMVIVGLPYAAPELFDISEARGGSPYGAGSLAGGDGSRQPSAKELSMARFQGAHVAGIARKLAGA</sequence>
<accession>A0ABQ1IDF7</accession>
<dbReference type="InterPro" id="IPR029039">
    <property type="entry name" value="Flavoprotein-like_sf"/>
</dbReference>
<dbReference type="HAMAP" id="MF_01017">
    <property type="entry name" value="NQOR"/>
    <property type="match status" value="1"/>
</dbReference>
<evidence type="ECO:0000313" key="8">
    <source>
        <dbReference type="Proteomes" id="UP000603352"/>
    </source>
</evidence>
<evidence type="ECO:0000256" key="3">
    <source>
        <dbReference type="ARBA" id="ARBA00022643"/>
    </source>
</evidence>
<keyword evidence="5" id="KW-0521">NADP</keyword>
<protein>
    <recommendedName>
        <fullName evidence="5">NAD(P)H dehydrogenase (quinone)</fullName>
        <ecNumber evidence="5">1.6.5.2</ecNumber>
    </recommendedName>
    <alternativeName>
        <fullName evidence="5">NAD(P)H:quinone oxidoreductase</fullName>
        <shortName evidence="5">NQO</shortName>
    </alternativeName>
</protein>
<evidence type="ECO:0000256" key="2">
    <source>
        <dbReference type="ARBA" id="ARBA00022630"/>
    </source>
</evidence>